<feature type="compositionally biased region" description="Basic and acidic residues" evidence="1">
    <location>
        <begin position="1"/>
        <end position="10"/>
    </location>
</feature>
<proteinExistence type="predicted"/>
<name>A0A498SIX5_ACAVI</name>
<sequence length="94" mass="10151">MNAMDKRNRDIQAALYESSISLGGDDGGSGSDGDGDGDRTSKQSDASKGEFMDEKIGFENDQKSQKYPNQNPITSDDVLITFMQAEVAASKKTH</sequence>
<dbReference type="Proteomes" id="UP000276991">
    <property type="component" value="Unassembled WGS sequence"/>
</dbReference>
<reference evidence="2 3" key="1">
    <citation type="submission" date="2018-08" db="EMBL/GenBank/DDBJ databases">
        <authorList>
            <person name="Laetsch R D."/>
            <person name="Stevens L."/>
            <person name="Kumar S."/>
            <person name="Blaxter L. M."/>
        </authorList>
    </citation>
    <scope>NUCLEOTIDE SEQUENCE [LARGE SCALE GENOMIC DNA]</scope>
</reference>
<evidence type="ECO:0000256" key="1">
    <source>
        <dbReference type="SAM" id="MobiDB-lite"/>
    </source>
</evidence>
<gene>
    <name evidence="2" type="ORF">NAV_LOCUS6560</name>
</gene>
<feature type="compositionally biased region" description="Basic and acidic residues" evidence="1">
    <location>
        <begin position="36"/>
        <end position="64"/>
    </location>
</feature>
<dbReference type="AlphaFoldDB" id="A0A498SIX5"/>
<keyword evidence="3" id="KW-1185">Reference proteome</keyword>
<organism evidence="2 3">
    <name type="scientific">Acanthocheilonema viteae</name>
    <name type="common">Filarial nematode worm</name>
    <name type="synonym">Dipetalonema viteae</name>
    <dbReference type="NCBI Taxonomy" id="6277"/>
    <lineage>
        <taxon>Eukaryota</taxon>
        <taxon>Metazoa</taxon>
        <taxon>Ecdysozoa</taxon>
        <taxon>Nematoda</taxon>
        <taxon>Chromadorea</taxon>
        <taxon>Rhabditida</taxon>
        <taxon>Spirurina</taxon>
        <taxon>Spiruromorpha</taxon>
        <taxon>Filarioidea</taxon>
        <taxon>Onchocercidae</taxon>
        <taxon>Acanthocheilonema</taxon>
    </lineage>
</organism>
<evidence type="ECO:0000313" key="2">
    <source>
        <dbReference type="EMBL" id="VBB31769.1"/>
    </source>
</evidence>
<dbReference type="EMBL" id="UPTC01001378">
    <property type="protein sequence ID" value="VBB31769.1"/>
    <property type="molecule type" value="Genomic_DNA"/>
</dbReference>
<accession>A0A498SIX5</accession>
<evidence type="ECO:0000313" key="3">
    <source>
        <dbReference type="Proteomes" id="UP000276991"/>
    </source>
</evidence>
<feature type="region of interest" description="Disordered" evidence="1">
    <location>
        <begin position="1"/>
        <end position="73"/>
    </location>
</feature>
<protein>
    <submittedName>
        <fullName evidence="2">Uncharacterized protein</fullName>
    </submittedName>
</protein>